<dbReference type="SMART" id="SM00248">
    <property type="entry name" value="ANK"/>
    <property type="match status" value="7"/>
</dbReference>
<evidence type="ECO:0000313" key="5">
    <source>
        <dbReference type="Proteomes" id="UP000637239"/>
    </source>
</evidence>
<dbReference type="SUPFAM" id="SSF48403">
    <property type="entry name" value="Ankyrin repeat"/>
    <property type="match status" value="1"/>
</dbReference>
<evidence type="ECO:0000313" key="4">
    <source>
        <dbReference type="EMBL" id="BCR90676.1"/>
    </source>
</evidence>
<reference evidence="4" key="2">
    <citation type="submission" date="2021-02" db="EMBL/GenBank/DDBJ databases">
        <title>Aspergillus chevalieri M1 genome sequence.</title>
        <authorList>
            <person name="Kadooka C."/>
            <person name="Mori K."/>
            <person name="Futagami T."/>
        </authorList>
    </citation>
    <scope>NUCLEOTIDE SEQUENCE</scope>
    <source>
        <strain evidence="4">M1</strain>
    </source>
</reference>
<dbReference type="Proteomes" id="UP000637239">
    <property type="component" value="Chromosome 6"/>
</dbReference>
<dbReference type="Pfam" id="PF12796">
    <property type="entry name" value="Ank_2"/>
    <property type="match status" value="2"/>
</dbReference>
<dbReference type="EMBL" id="AP024421">
    <property type="protein sequence ID" value="BCR90676.1"/>
    <property type="molecule type" value="Genomic_DNA"/>
</dbReference>
<evidence type="ECO:0000256" key="2">
    <source>
        <dbReference type="ARBA" id="ARBA00023043"/>
    </source>
</evidence>
<dbReference type="InterPro" id="IPR002110">
    <property type="entry name" value="Ankyrin_rpt"/>
</dbReference>
<reference evidence="4" key="1">
    <citation type="submission" date="2021-01" db="EMBL/GenBank/DDBJ databases">
        <authorList>
            <consortium name="Aspergillus chevalieri M1 genome sequencing consortium"/>
            <person name="Kazuki M."/>
            <person name="Futagami T."/>
        </authorList>
    </citation>
    <scope>NUCLEOTIDE SEQUENCE</scope>
    <source>
        <strain evidence="4">M1</strain>
    </source>
</reference>
<evidence type="ECO:0008006" key="6">
    <source>
        <dbReference type="Google" id="ProtNLM"/>
    </source>
</evidence>
<dbReference type="Gene3D" id="1.25.40.20">
    <property type="entry name" value="Ankyrin repeat-containing domain"/>
    <property type="match status" value="1"/>
</dbReference>
<keyword evidence="2 3" id="KW-0040">ANK repeat</keyword>
<dbReference type="GeneID" id="66985034"/>
<keyword evidence="1" id="KW-0677">Repeat</keyword>
<dbReference type="PROSITE" id="PS50088">
    <property type="entry name" value="ANK_REPEAT"/>
    <property type="match status" value="2"/>
</dbReference>
<accession>A0A7R7VTW8</accession>
<sequence>MTIKEDKVLFVIASTNQALDSLTQPNEQRRFEQHRMISEAVASIGSYEISWLNRNGQEVSTEEVQAHNLISGAIVIGNLPLVQSLMGKISVNASVNRENPYFGRPLHTAAVWGRIEIVQYLLDHGADPNQFTGAQGEDNDDDWEHAHLHSRHEYRSPKGSALRAAALGGHEKIVRFLLKPRCGLSLPRAEYLQTMLAAVRGGHLSIIEIILQSMETSVHELGTFRDQMLWEAVRHDQEAVVQMLLVHGTDVNTLPYANGRDHGCAIKIAASQGYHHLVRTLLDHGADLDCESQTPIIAGAQGGHEEIVQLLLEYGKSMEEAFISAVDGGQVHLLKYLLEKGVDVQAKGQSSQTCDGPVQYKIYW</sequence>
<dbReference type="KEGG" id="ache:ACHE_60562A"/>
<evidence type="ECO:0000256" key="3">
    <source>
        <dbReference type="PROSITE-ProRule" id="PRU00023"/>
    </source>
</evidence>
<dbReference type="RefSeq" id="XP_043139198.1">
    <property type="nucleotide sequence ID" value="XM_043281750.1"/>
</dbReference>
<gene>
    <name evidence="4" type="ORF">ACHE_60562A</name>
</gene>
<feature type="repeat" description="ANK" evidence="3">
    <location>
        <begin position="261"/>
        <end position="293"/>
    </location>
</feature>
<name>A0A7R7VTW8_ASPCH</name>
<organism evidence="4 5">
    <name type="scientific">Aspergillus chevalieri</name>
    <name type="common">Eurotium chevalieri</name>
    <dbReference type="NCBI Taxonomy" id="182096"/>
    <lineage>
        <taxon>Eukaryota</taxon>
        <taxon>Fungi</taxon>
        <taxon>Dikarya</taxon>
        <taxon>Ascomycota</taxon>
        <taxon>Pezizomycotina</taxon>
        <taxon>Eurotiomycetes</taxon>
        <taxon>Eurotiomycetidae</taxon>
        <taxon>Eurotiales</taxon>
        <taxon>Aspergillaceae</taxon>
        <taxon>Aspergillus</taxon>
        <taxon>Aspergillus subgen. Aspergillus</taxon>
    </lineage>
</organism>
<evidence type="ECO:0000256" key="1">
    <source>
        <dbReference type="ARBA" id="ARBA00022737"/>
    </source>
</evidence>
<feature type="repeat" description="ANK" evidence="3">
    <location>
        <begin position="105"/>
        <end position="133"/>
    </location>
</feature>
<dbReference type="PANTHER" id="PTHR24198">
    <property type="entry name" value="ANKYRIN REPEAT AND PROTEIN KINASE DOMAIN-CONTAINING PROTEIN"/>
    <property type="match status" value="1"/>
</dbReference>
<dbReference type="AlphaFoldDB" id="A0A7R7VTW8"/>
<keyword evidence="5" id="KW-1185">Reference proteome</keyword>
<dbReference type="PANTHER" id="PTHR24198:SF165">
    <property type="entry name" value="ANKYRIN REPEAT-CONTAINING PROTEIN-RELATED"/>
    <property type="match status" value="1"/>
</dbReference>
<proteinExistence type="predicted"/>
<protein>
    <recommendedName>
        <fullName evidence="6">Ankyrin repeat protein</fullName>
    </recommendedName>
</protein>
<dbReference type="InterPro" id="IPR036770">
    <property type="entry name" value="Ankyrin_rpt-contain_sf"/>
</dbReference>
<dbReference type="PROSITE" id="PS50297">
    <property type="entry name" value="ANK_REP_REGION"/>
    <property type="match status" value="1"/>
</dbReference>